<keyword evidence="2" id="KW-1185">Reference proteome</keyword>
<reference evidence="1" key="1">
    <citation type="submission" date="2022-03" db="EMBL/GenBank/DDBJ databases">
        <title>Genomic analyses of argali, domestic sheep and their hybrids provide insights into chromosomal evolution, heterosis and genetic basis of agronomic traits.</title>
        <authorList>
            <person name="Li M."/>
        </authorList>
    </citation>
    <scope>NUCLEOTIDE SEQUENCE</scope>
    <source>
        <strain evidence="1">CAU-MHL-2022a</strain>
        <tissue evidence="1">Skin</tissue>
    </source>
</reference>
<dbReference type="EMBL" id="JAKZEL010000010">
    <property type="protein sequence ID" value="KAI4539824.1"/>
    <property type="molecule type" value="Genomic_DNA"/>
</dbReference>
<protein>
    <submittedName>
        <fullName evidence="1">Uncharacterized protein</fullName>
    </submittedName>
</protein>
<comment type="caution">
    <text evidence="1">The sequence shown here is derived from an EMBL/GenBank/DDBJ whole genome shotgun (WGS) entry which is preliminary data.</text>
</comment>
<dbReference type="Proteomes" id="UP001214576">
    <property type="component" value="Unassembled WGS sequence"/>
</dbReference>
<name>A0AAD4U8S1_OVIAM</name>
<gene>
    <name evidence="1" type="ORF">MG293_010219</name>
</gene>
<evidence type="ECO:0000313" key="2">
    <source>
        <dbReference type="Proteomes" id="UP001214576"/>
    </source>
</evidence>
<accession>A0AAD4U8S1</accession>
<sequence>MQRVSGRLVALELGEPGGEHTAAERGKCGLVKPQTFSDAVLRFQIKSHQSGVSKLPCGKVPAYDAASCVLPLEQLVFCAEIISGNSSTRFQRSREAKAIGGGSKAKTLLSE</sequence>
<proteinExistence type="predicted"/>
<evidence type="ECO:0000313" key="1">
    <source>
        <dbReference type="EMBL" id="KAI4539824.1"/>
    </source>
</evidence>
<dbReference type="AlphaFoldDB" id="A0AAD4U8S1"/>
<organism evidence="1 2">
    <name type="scientific">Ovis ammon polii</name>
    <dbReference type="NCBI Taxonomy" id="230172"/>
    <lineage>
        <taxon>Eukaryota</taxon>
        <taxon>Metazoa</taxon>
        <taxon>Chordata</taxon>
        <taxon>Craniata</taxon>
        <taxon>Vertebrata</taxon>
        <taxon>Euteleostomi</taxon>
        <taxon>Mammalia</taxon>
        <taxon>Eutheria</taxon>
        <taxon>Laurasiatheria</taxon>
        <taxon>Artiodactyla</taxon>
        <taxon>Ruminantia</taxon>
        <taxon>Pecora</taxon>
        <taxon>Bovidae</taxon>
        <taxon>Caprinae</taxon>
        <taxon>Ovis</taxon>
    </lineage>
</organism>